<dbReference type="Proteomes" id="UP000178176">
    <property type="component" value="Unassembled WGS sequence"/>
</dbReference>
<dbReference type="Pfam" id="PF00535">
    <property type="entry name" value="Glycos_transf_2"/>
    <property type="match status" value="1"/>
</dbReference>
<dbReference type="InterPro" id="IPR029044">
    <property type="entry name" value="Nucleotide-diphossugar_trans"/>
</dbReference>
<dbReference type="InterPro" id="IPR050834">
    <property type="entry name" value="Glycosyltransf_2"/>
</dbReference>
<name>A0A1F4YDA4_9BACT</name>
<dbReference type="PANTHER" id="PTHR43685">
    <property type="entry name" value="GLYCOSYLTRANSFERASE"/>
    <property type="match status" value="1"/>
</dbReference>
<evidence type="ECO:0000259" key="1">
    <source>
        <dbReference type="Pfam" id="PF00535"/>
    </source>
</evidence>
<proteinExistence type="predicted"/>
<dbReference type="SUPFAM" id="SSF53448">
    <property type="entry name" value="Nucleotide-diphospho-sugar transferases"/>
    <property type="match status" value="1"/>
</dbReference>
<dbReference type="PANTHER" id="PTHR43685:SF3">
    <property type="entry name" value="SLR2126 PROTEIN"/>
    <property type="match status" value="1"/>
</dbReference>
<feature type="domain" description="Glycosyltransferase 2-like" evidence="1">
    <location>
        <begin position="5"/>
        <end position="122"/>
    </location>
</feature>
<accession>A0A1F4YDA4</accession>
<gene>
    <name evidence="2" type="ORF">A2876_03190</name>
</gene>
<comment type="caution">
    <text evidence="2">The sequence shown here is derived from an EMBL/GenBank/DDBJ whole genome shotgun (WGS) entry which is preliminary data.</text>
</comment>
<evidence type="ECO:0000313" key="3">
    <source>
        <dbReference type="Proteomes" id="UP000178176"/>
    </source>
</evidence>
<organism evidence="2 3">
    <name type="scientific">Candidatus Amesbacteria bacterium RIFCSPHIGHO2_01_FULL_48_32b</name>
    <dbReference type="NCBI Taxonomy" id="1797253"/>
    <lineage>
        <taxon>Bacteria</taxon>
        <taxon>Candidatus Amesiibacteriota</taxon>
    </lineage>
</organism>
<dbReference type="Gene3D" id="3.90.550.10">
    <property type="entry name" value="Spore Coat Polysaccharide Biosynthesis Protein SpsA, Chain A"/>
    <property type="match status" value="1"/>
</dbReference>
<protein>
    <recommendedName>
        <fullName evidence="1">Glycosyltransferase 2-like domain-containing protein</fullName>
    </recommendedName>
</protein>
<dbReference type="AlphaFoldDB" id="A0A1F4YDA4"/>
<reference evidence="2 3" key="1">
    <citation type="journal article" date="2016" name="Nat. Commun.">
        <title>Thousands of microbial genomes shed light on interconnected biogeochemical processes in an aquifer system.</title>
        <authorList>
            <person name="Anantharaman K."/>
            <person name="Brown C.T."/>
            <person name="Hug L.A."/>
            <person name="Sharon I."/>
            <person name="Castelle C.J."/>
            <person name="Probst A.J."/>
            <person name="Thomas B.C."/>
            <person name="Singh A."/>
            <person name="Wilkins M.J."/>
            <person name="Karaoz U."/>
            <person name="Brodie E.L."/>
            <person name="Williams K.H."/>
            <person name="Hubbard S.S."/>
            <person name="Banfield J.F."/>
        </authorList>
    </citation>
    <scope>NUCLEOTIDE SEQUENCE [LARGE SCALE GENOMIC DNA]</scope>
</reference>
<sequence>MKVFVVIPVRNRWNLTKQCLISIVKQSYKDQEIVVIDDGSTDETYEKIQELFPRIKLVGGDGNLWWTGATHLGVEHALREGGDEDAVLLLNNDCVLTTTCLEVLVKSVKSGPNIIAGSIVKDVLTKKVIESGVIIDWQKGKFYSTPIGGTRVDALTGKGVLIPLHVFSRIGNFHKALLPHYGADYEFYQRAKRAGYLLKICPDAIVYNYSRETGIDEAPKQMGWGQLIKLALTKKSKINLKDQVMLMFLCCPPIYWPINLIRLAAKSAFLLSLVPPFVYLRRFWLRISTS</sequence>
<dbReference type="EMBL" id="MEXH01000026">
    <property type="protein sequence ID" value="OGC91921.1"/>
    <property type="molecule type" value="Genomic_DNA"/>
</dbReference>
<dbReference type="InterPro" id="IPR001173">
    <property type="entry name" value="Glyco_trans_2-like"/>
</dbReference>
<evidence type="ECO:0000313" key="2">
    <source>
        <dbReference type="EMBL" id="OGC91921.1"/>
    </source>
</evidence>